<dbReference type="GeneID" id="55987544"/>
<dbReference type="EMBL" id="CP055898">
    <property type="protein sequence ID" value="QKX52956.1"/>
    <property type="molecule type" value="Genomic_DNA"/>
</dbReference>
<keyword evidence="3" id="KW-1185">Reference proteome</keyword>
<feature type="domain" description="ABM" evidence="1">
    <location>
        <begin position="33"/>
        <end position="106"/>
    </location>
</feature>
<protein>
    <recommendedName>
        <fullName evidence="1">ABM domain-containing protein</fullName>
    </recommendedName>
</protein>
<name>A0A7H8QGC3_TALRU</name>
<dbReference type="RefSeq" id="XP_035339135.1">
    <property type="nucleotide sequence ID" value="XM_035483242.1"/>
</dbReference>
<dbReference type="OrthoDB" id="4268580at2759"/>
<dbReference type="Pfam" id="PF03992">
    <property type="entry name" value="ABM"/>
    <property type="match status" value="1"/>
</dbReference>
<organism evidence="2 3">
    <name type="scientific">Talaromyces rugulosus</name>
    <name type="common">Penicillium rugulosum</name>
    <dbReference type="NCBI Taxonomy" id="121627"/>
    <lineage>
        <taxon>Eukaryota</taxon>
        <taxon>Fungi</taxon>
        <taxon>Dikarya</taxon>
        <taxon>Ascomycota</taxon>
        <taxon>Pezizomycotina</taxon>
        <taxon>Eurotiomycetes</taxon>
        <taxon>Eurotiomycetidae</taxon>
        <taxon>Eurotiales</taxon>
        <taxon>Trichocomaceae</taxon>
        <taxon>Talaromyces</taxon>
        <taxon>Talaromyces sect. Islandici</taxon>
    </lineage>
</organism>
<sequence length="132" mass="14476">MAAHDDPLHPGPIRSLTNATTPFLVQLQHDTDPVVLTNTFVVPEGKMDYMIALWRKDSLIMKAQPGFISAQLYKGIAGSNILINVAVWESTADLRGGFMSEPFQETLKEYPDGALSYPQILQKVAVSNVCTA</sequence>
<proteinExistence type="predicted"/>
<dbReference type="SUPFAM" id="SSF54909">
    <property type="entry name" value="Dimeric alpha+beta barrel"/>
    <property type="match status" value="1"/>
</dbReference>
<dbReference type="AlphaFoldDB" id="A0A7H8QGC3"/>
<dbReference type="Gene3D" id="3.30.70.100">
    <property type="match status" value="1"/>
</dbReference>
<reference evidence="3" key="1">
    <citation type="submission" date="2020-06" db="EMBL/GenBank/DDBJ databases">
        <title>A chromosome-scale genome assembly of Talaromyces rugulosus W13939.</title>
        <authorList>
            <person name="Wang B."/>
            <person name="Guo L."/>
            <person name="Ye K."/>
            <person name="Wang L."/>
        </authorList>
    </citation>
    <scope>NUCLEOTIDE SEQUENCE [LARGE SCALE GENOMIC DNA]</scope>
    <source>
        <strain evidence="3">W13939</strain>
    </source>
</reference>
<dbReference type="Proteomes" id="UP000509510">
    <property type="component" value="Chromosome I"/>
</dbReference>
<dbReference type="InterPro" id="IPR007138">
    <property type="entry name" value="ABM_dom"/>
</dbReference>
<evidence type="ECO:0000259" key="1">
    <source>
        <dbReference type="Pfam" id="PF03992"/>
    </source>
</evidence>
<evidence type="ECO:0000313" key="3">
    <source>
        <dbReference type="Proteomes" id="UP000509510"/>
    </source>
</evidence>
<accession>A0A7H8QGC3</accession>
<dbReference type="KEGG" id="trg:TRUGW13939_00027"/>
<evidence type="ECO:0000313" key="2">
    <source>
        <dbReference type="EMBL" id="QKX52956.1"/>
    </source>
</evidence>
<dbReference type="InterPro" id="IPR011008">
    <property type="entry name" value="Dimeric_a/b-barrel"/>
</dbReference>
<gene>
    <name evidence="2" type="ORF">TRUGW13939_00027</name>
</gene>